<evidence type="ECO:0000256" key="2">
    <source>
        <dbReference type="ARBA" id="ARBA00022741"/>
    </source>
</evidence>
<dbReference type="Pfam" id="PF00931">
    <property type="entry name" value="NB-ARC"/>
    <property type="match status" value="2"/>
</dbReference>
<dbReference type="PANTHER" id="PTHR36766">
    <property type="entry name" value="PLANT BROAD-SPECTRUM MILDEW RESISTANCE PROTEIN RPW8"/>
    <property type="match status" value="1"/>
</dbReference>
<evidence type="ECO:0000313" key="9">
    <source>
        <dbReference type="EnsemblPlants" id="AUR62027004-RA:cds"/>
    </source>
</evidence>
<dbReference type="InterPro" id="IPR042197">
    <property type="entry name" value="Apaf_helical"/>
</dbReference>
<dbReference type="Gene3D" id="3.80.10.10">
    <property type="entry name" value="Ribonuclease Inhibitor"/>
    <property type="match status" value="1"/>
</dbReference>
<dbReference type="GO" id="GO:0005524">
    <property type="term" value="F:ATP binding"/>
    <property type="evidence" value="ECO:0007669"/>
    <property type="project" value="UniProtKB-KW"/>
</dbReference>
<evidence type="ECO:0000313" key="10">
    <source>
        <dbReference type="Proteomes" id="UP000596660"/>
    </source>
</evidence>
<organism evidence="9 10">
    <name type="scientific">Chenopodium quinoa</name>
    <name type="common">Quinoa</name>
    <dbReference type="NCBI Taxonomy" id="63459"/>
    <lineage>
        <taxon>Eukaryota</taxon>
        <taxon>Viridiplantae</taxon>
        <taxon>Streptophyta</taxon>
        <taxon>Embryophyta</taxon>
        <taxon>Tracheophyta</taxon>
        <taxon>Spermatophyta</taxon>
        <taxon>Magnoliopsida</taxon>
        <taxon>eudicotyledons</taxon>
        <taxon>Gunneridae</taxon>
        <taxon>Pentapetalae</taxon>
        <taxon>Caryophyllales</taxon>
        <taxon>Chenopodiaceae</taxon>
        <taxon>Chenopodioideae</taxon>
        <taxon>Atripliceae</taxon>
        <taxon>Chenopodium</taxon>
    </lineage>
</organism>
<proteinExistence type="predicted"/>
<dbReference type="InterPro" id="IPR002182">
    <property type="entry name" value="NB-ARC"/>
</dbReference>
<keyword evidence="2" id="KW-0547">Nucleotide-binding</keyword>
<dbReference type="FunFam" id="1.10.10.10:FF:000322">
    <property type="entry name" value="Probable disease resistance protein At1g63360"/>
    <property type="match status" value="1"/>
</dbReference>
<evidence type="ECO:0000256" key="1">
    <source>
        <dbReference type="ARBA" id="ARBA00022737"/>
    </source>
</evidence>
<dbReference type="GO" id="GO:0006952">
    <property type="term" value="P:defense response"/>
    <property type="evidence" value="ECO:0007669"/>
    <property type="project" value="UniProtKB-KW"/>
</dbReference>
<feature type="domain" description="Disease resistance R13L4/SHOC-2-like LRR" evidence="8">
    <location>
        <begin position="495"/>
        <end position="777"/>
    </location>
</feature>
<dbReference type="Gene3D" id="1.20.5.4130">
    <property type="match status" value="1"/>
</dbReference>
<dbReference type="InterPro" id="IPR032675">
    <property type="entry name" value="LRR_dom_sf"/>
</dbReference>
<reference evidence="9" key="2">
    <citation type="submission" date="2021-03" db="UniProtKB">
        <authorList>
            <consortium name="EnsemblPlants"/>
        </authorList>
    </citation>
    <scope>IDENTIFICATION</scope>
</reference>
<evidence type="ECO:0000259" key="8">
    <source>
        <dbReference type="Pfam" id="PF23598"/>
    </source>
</evidence>
<dbReference type="Pfam" id="PF23598">
    <property type="entry name" value="LRR_14"/>
    <property type="match status" value="1"/>
</dbReference>
<dbReference type="SUPFAM" id="SSF52540">
    <property type="entry name" value="P-loop containing nucleoside triphosphate hydrolases"/>
    <property type="match status" value="1"/>
</dbReference>
<feature type="domain" description="Disease resistance N-terminal" evidence="6">
    <location>
        <begin position="24"/>
        <end position="89"/>
    </location>
</feature>
<evidence type="ECO:0000259" key="7">
    <source>
        <dbReference type="Pfam" id="PF23559"/>
    </source>
</evidence>
<accession>A0A803MC11</accession>
<dbReference type="PRINTS" id="PR00364">
    <property type="entry name" value="DISEASERSIST"/>
</dbReference>
<evidence type="ECO:0000259" key="5">
    <source>
        <dbReference type="Pfam" id="PF00931"/>
    </source>
</evidence>
<evidence type="ECO:0000259" key="6">
    <source>
        <dbReference type="Pfam" id="PF18052"/>
    </source>
</evidence>
<name>A0A803MC11_CHEQI</name>
<dbReference type="SUPFAM" id="SSF52058">
    <property type="entry name" value="L domain-like"/>
    <property type="match status" value="1"/>
</dbReference>
<dbReference type="InterPro" id="IPR055414">
    <property type="entry name" value="LRR_R13L4/SHOC2-like"/>
</dbReference>
<evidence type="ECO:0000256" key="3">
    <source>
        <dbReference type="ARBA" id="ARBA00022821"/>
    </source>
</evidence>
<dbReference type="Proteomes" id="UP000596660">
    <property type="component" value="Unplaced"/>
</dbReference>
<feature type="domain" description="NB-ARC" evidence="5">
    <location>
        <begin position="145"/>
        <end position="198"/>
    </location>
</feature>
<reference evidence="9" key="1">
    <citation type="journal article" date="2017" name="Nature">
        <title>The genome of Chenopodium quinoa.</title>
        <authorList>
            <person name="Jarvis D.E."/>
            <person name="Ho Y.S."/>
            <person name="Lightfoot D.J."/>
            <person name="Schmoeckel S.M."/>
            <person name="Li B."/>
            <person name="Borm T.J.A."/>
            <person name="Ohyanagi H."/>
            <person name="Mineta K."/>
            <person name="Michell C.T."/>
            <person name="Saber N."/>
            <person name="Kharbatia N.M."/>
            <person name="Rupper R.R."/>
            <person name="Sharp A.R."/>
            <person name="Dally N."/>
            <person name="Boughton B.A."/>
            <person name="Woo Y.H."/>
            <person name="Gao G."/>
            <person name="Schijlen E.G.W.M."/>
            <person name="Guo X."/>
            <person name="Momin A.A."/>
            <person name="Negrao S."/>
            <person name="Al-Babili S."/>
            <person name="Gehring C."/>
            <person name="Roessner U."/>
            <person name="Jung C."/>
            <person name="Murphy K."/>
            <person name="Arold S.T."/>
            <person name="Gojobori T."/>
            <person name="van der Linden C.G."/>
            <person name="van Loo E.N."/>
            <person name="Jellen E.N."/>
            <person name="Maughan P.J."/>
            <person name="Tester M."/>
        </authorList>
    </citation>
    <scope>NUCLEOTIDE SEQUENCE [LARGE SCALE GENOMIC DNA]</scope>
    <source>
        <strain evidence="9">cv. PI 614886</strain>
    </source>
</reference>
<dbReference type="AlphaFoldDB" id="A0A803MC11"/>
<dbReference type="OMA" id="KINATIM"/>
<dbReference type="GO" id="GO:0051707">
    <property type="term" value="P:response to other organism"/>
    <property type="evidence" value="ECO:0007669"/>
    <property type="project" value="UniProtKB-ARBA"/>
</dbReference>
<feature type="domain" description="Disease resistance protein winged helix" evidence="7">
    <location>
        <begin position="360"/>
        <end position="431"/>
    </location>
</feature>
<dbReference type="Gene3D" id="1.10.10.10">
    <property type="entry name" value="Winged helix-like DNA-binding domain superfamily/Winged helix DNA-binding domain"/>
    <property type="match status" value="1"/>
</dbReference>
<dbReference type="Pfam" id="PF23559">
    <property type="entry name" value="WHD_DRP"/>
    <property type="match status" value="1"/>
</dbReference>
<dbReference type="InterPro" id="IPR058922">
    <property type="entry name" value="WHD_DRP"/>
</dbReference>
<evidence type="ECO:0000256" key="4">
    <source>
        <dbReference type="ARBA" id="ARBA00022840"/>
    </source>
</evidence>
<dbReference type="Pfam" id="PF18052">
    <property type="entry name" value="Rx_N"/>
    <property type="match status" value="1"/>
</dbReference>
<sequence length="828" mass="94237">MILSIANTLCSIKNKELRELCSSFGNESQPDELQYTVISIKAVLLDAESKHQELEGLDWIDKLKDAVYDADDLFDEFITIAQQLKRMPGARSPKRQGISSPLRTIRFLLLIREETRHYVYEKSIIGREADKEAIVGMLLPKFDTRKENVSFATVVGMGGLGKTALVQLVFNDDRIKEAFGDWMKWVCVSDKSSLKEIFWKRFLLVLDDVRNENSELWFELKELLALGEKGSRVLITSRSKKVAKAIGNCPIYELQGLSEDSSWELFRRMAFKQGEELEDPNLVDIGKVITKKCANIPLCIRVIGSLLYGQDKNNWLWLKSNDFAKMRLDEENGIMSSALIFSYNQLSPESKSCFSFCSPFPKDYVMKKDVVVNLWLAQGYLVSSHEDQSIGDVGEEYFSVLLRRCFFHDIERDEYGEVHSFKMHDLIHDLAQEVAGKEFLMLTYNTNHFRGGIRHLSTASSAFSENWFSLSYCSNVRLRTFFQLYSFYKTSGDVGAILSNCRRLRVLDLHDLAIETLPNTLGKLLHLRYLDLSCNRNMEMLPTSITKLHNLQILKLCRCEKLKQLPEDMSKLVNLRMLDLDRCHSLTHMPAGMDDLKCLHTLTKFLVGGGDVSSRVKKGELIDLKALVNLKGGLCIEVGEFSTKCKPNVVGGDYIKNAHLKALEIKCEESDDCSVHETLLECLHPNHDLSKILMEGYQGIKLPTWASLMEASLPWLVSIMLTDLNELQHLPSLSGLCHLKYLQLLYLLKVEHIESDAAYASVLMTTFFPSLEKLTLFKMPQLKGWWRGLSWVEMEAGGGCLVNDNGTDVILPSFPHLRELIVGHFARA</sequence>
<dbReference type="Gene3D" id="3.40.50.300">
    <property type="entry name" value="P-loop containing nucleotide triphosphate hydrolases"/>
    <property type="match status" value="2"/>
</dbReference>
<dbReference type="EnsemblPlants" id="AUR62027004-RA">
    <property type="protein sequence ID" value="AUR62027004-RA:cds"/>
    <property type="gene ID" value="AUR62027004"/>
</dbReference>
<protein>
    <submittedName>
        <fullName evidence="9">Uncharacterized protein</fullName>
    </submittedName>
</protein>
<dbReference type="PANTHER" id="PTHR36766:SF35">
    <property type="entry name" value="DISEASE RESISTANCE PROTEIN RGA3"/>
    <property type="match status" value="1"/>
</dbReference>
<keyword evidence="10" id="KW-1185">Reference proteome</keyword>
<dbReference type="Gramene" id="AUR62027004-RA">
    <property type="protein sequence ID" value="AUR62027004-RA:cds"/>
    <property type="gene ID" value="AUR62027004"/>
</dbReference>
<dbReference type="InterPro" id="IPR027417">
    <property type="entry name" value="P-loop_NTPase"/>
</dbReference>
<keyword evidence="4" id="KW-0067">ATP-binding</keyword>
<dbReference type="GO" id="GO:0043531">
    <property type="term" value="F:ADP binding"/>
    <property type="evidence" value="ECO:0007669"/>
    <property type="project" value="InterPro"/>
</dbReference>
<keyword evidence="1" id="KW-0677">Repeat</keyword>
<dbReference type="Gene3D" id="1.10.8.430">
    <property type="entry name" value="Helical domain of apoptotic protease-activating factors"/>
    <property type="match status" value="1"/>
</dbReference>
<dbReference type="InterPro" id="IPR036388">
    <property type="entry name" value="WH-like_DNA-bd_sf"/>
</dbReference>
<feature type="domain" description="NB-ARC" evidence="5">
    <location>
        <begin position="200"/>
        <end position="273"/>
    </location>
</feature>
<dbReference type="InterPro" id="IPR041118">
    <property type="entry name" value="Rx_N"/>
</dbReference>
<keyword evidence="3" id="KW-0611">Plant defense</keyword>